<dbReference type="Proteomes" id="UP000078542">
    <property type="component" value="Unassembled WGS sequence"/>
</dbReference>
<feature type="region of interest" description="Disordered" evidence="1">
    <location>
        <begin position="24"/>
        <end position="104"/>
    </location>
</feature>
<feature type="compositionally biased region" description="Basic and acidic residues" evidence="1">
    <location>
        <begin position="80"/>
        <end position="91"/>
    </location>
</feature>
<dbReference type="AlphaFoldDB" id="A0A195CRL3"/>
<name>A0A195CRL3_9HYME</name>
<feature type="compositionally biased region" description="Basic residues" evidence="1">
    <location>
        <begin position="50"/>
        <end position="79"/>
    </location>
</feature>
<sequence length="104" mass="12108">IRVRKCRSGSNSLLEEITPVKSLGRPRLRGLPPPPPPPTLPMHARERLPSRRTRGFSTKPRRRNLRKNTGRVPTRNRKWTTRERRENERARGCISHSRRSAIST</sequence>
<organism evidence="2 3">
    <name type="scientific">Cyphomyrmex costatus</name>
    <dbReference type="NCBI Taxonomy" id="456900"/>
    <lineage>
        <taxon>Eukaryota</taxon>
        <taxon>Metazoa</taxon>
        <taxon>Ecdysozoa</taxon>
        <taxon>Arthropoda</taxon>
        <taxon>Hexapoda</taxon>
        <taxon>Insecta</taxon>
        <taxon>Pterygota</taxon>
        <taxon>Neoptera</taxon>
        <taxon>Endopterygota</taxon>
        <taxon>Hymenoptera</taxon>
        <taxon>Apocrita</taxon>
        <taxon>Aculeata</taxon>
        <taxon>Formicoidea</taxon>
        <taxon>Formicidae</taxon>
        <taxon>Myrmicinae</taxon>
        <taxon>Cyphomyrmex</taxon>
    </lineage>
</organism>
<feature type="non-terminal residue" evidence="2">
    <location>
        <position position="1"/>
    </location>
</feature>
<dbReference type="EMBL" id="KQ977381">
    <property type="protein sequence ID" value="KYN03132.1"/>
    <property type="molecule type" value="Genomic_DNA"/>
</dbReference>
<accession>A0A195CRL3</accession>
<proteinExistence type="predicted"/>
<evidence type="ECO:0000256" key="1">
    <source>
        <dbReference type="SAM" id="MobiDB-lite"/>
    </source>
</evidence>
<gene>
    <name evidence="2" type="ORF">ALC62_05999</name>
</gene>
<feature type="compositionally biased region" description="Pro residues" evidence="1">
    <location>
        <begin position="31"/>
        <end position="40"/>
    </location>
</feature>
<protein>
    <submittedName>
        <fullName evidence="2">Uncharacterized protein</fullName>
    </submittedName>
</protein>
<keyword evidence="3" id="KW-1185">Reference proteome</keyword>
<reference evidence="2 3" key="1">
    <citation type="submission" date="2016-03" db="EMBL/GenBank/DDBJ databases">
        <title>Cyphomyrmex costatus WGS genome.</title>
        <authorList>
            <person name="Nygaard S."/>
            <person name="Hu H."/>
            <person name="Boomsma J."/>
            <person name="Zhang G."/>
        </authorList>
    </citation>
    <scope>NUCLEOTIDE SEQUENCE [LARGE SCALE GENOMIC DNA]</scope>
    <source>
        <strain evidence="2">MS0001</strain>
        <tissue evidence="2">Whole body</tissue>
    </source>
</reference>
<evidence type="ECO:0000313" key="2">
    <source>
        <dbReference type="EMBL" id="KYN03132.1"/>
    </source>
</evidence>
<evidence type="ECO:0000313" key="3">
    <source>
        <dbReference type="Proteomes" id="UP000078542"/>
    </source>
</evidence>